<dbReference type="AlphaFoldDB" id="E8LMB6"/>
<dbReference type="RefSeq" id="WP_009144054.1">
    <property type="nucleotide sequence ID" value="NZ_GL831059.1"/>
</dbReference>
<dbReference type="STRING" id="762983.HMPREF9444_01902"/>
<organism evidence="1 2">
    <name type="scientific">Succinatimonas hippei (strain DSM 22608 / JCM 16073 / KCTC 15190 / YIT 12066)</name>
    <dbReference type="NCBI Taxonomy" id="762983"/>
    <lineage>
        <taxon>Bacteria</taxon>
        <taxon>Pseudomonadati</taxon>
        <taxon>Pseudomonadota</taxon>
        <taxon>Gammaproteobacteria</taxon>
        <taxon>Aeromonadales</taxon>
        <taxon>Succinivibrionaceae</taxon>
        <taxon>Succinatimonas</taxon>
    </lineage>
</organism>
<evidence type="ECO:0000313" key="2">
    <source>
        <dbReference type="Proteomes" id="UP000018458"/>
    </source>
</evidence>
<evidence type="ECO:0000313" key="1">
    <source>
        <dbReference type="EMBL" id="EFY06328.1"/>
    </source>
</evidence>
<gene>
    <name evidence="1" type="ORF">HMPREF9444_01902</name>
</gene>
<reference evidence="1 2" key="1">
    <citation type="submission" date="2011-01" db="EMBL/GenBank/DDBJ databases">
        <authorList>
            <person name="Weinstock G."/>
            <person name="Sodergren E."/>
            <person name="Clifton S."/>
            <person name="Fulton L."/>
            <person name="Fulton B."/>
            <person name="Courtney L."/>
            <person name="Fronick C."/>
            <person name="Harrison M."/>
            <person name="Strong C."/>
            <person name="Farmer C."/>
            <person name="Delahaunty K."/>
            <person name="Markovic C."/>
            <person name="Hall O."/>
            <person name="Minx P."/>
            <person name="Tomlinson C."/>
            <person name="Mitreva M."/>
            <person name="Hou S."/>
            <person name="Chen J."/>
            <person name="Wollam A."/>
            <person name="Pepin K.H."/>
            <person name="Johnson M."/>
            <person name="Bhonagiri V."/>
            <person name="Zhang X."/>
            <person name="Suruliraj S."/>
            <person name="Warren W."/>
            <person name="Chinwalla A."/>
            <person name="Mardis E.R."/>
            <person name="Wilson R.K."/>
        </authorList>
    </citation>
    <scope>NUCLEOTIDE SEQUENCE [LARGE SCALE GENOMIC DNA]</scope>
    <source>
        <strain evidence="2">DSM 22608 / JCM 16073 / KCTC 15190 / YIT 12066</strain>
    </source>
</reference>
<comment type="caution">
    <text evidence="1">The sequence shown here is derived from an EMBL/GenBank/DDBJ whole genome shotgun (WGS) entry which is preliminary data.</text>
</comment>
<keyword evidence="2" id="KW-1185">Reference proteome</keyword>
<accession>E8LMB6</accession>
<proteinExistence type="predicted"/>
<dbReference type="Proteomes" id="UP000018458">
    <property type="component" value="Unassembled WGS sequence"/>
</dbReference>
<protein>
    <submittedName>
        <fullName evidence="1">Uncharacterized protein</fullName>
    </submittedName>
</protein>
<name>E8LMB6_SUCHY</name>
<sequence>MSKNSGVNRRLKNNEAYIRYFDLVIKHLRLGRIGLKERRGVNLSLSLACKPQETERFLRNLKDAHGCTYISCLNSDGSKQYRVLSSLGAIDIHTDKPKECL</sequence>
<dbReference type="HOGENOM" id="CLU_2290222_0_0_6"/>
<dbReference type="EMBL" id="AEVO01000132">
    <property type="protein sequence ID" value="EFY06328.1"/>
    <property type="molecule type" value="Genomic_DNA"/>
</dbReference>